<keyword evidence="2" id="KW-1185">Reference proteome</keyword>
<accession>A0ABQ4ZJQ3</accession>
<evidence type="ECO:0000313" key="1">
    <source>
        <dbReference type="EMBL" id="GJS89118.1"/>
    </source>
</evidence>
<dbReference type="EMBL" id="BQNB010011326">
    <property type="protein sequence ID" value="GJS89118.1"/>
    <property type="molecule type" value="Genomic_DNA"/>
</dbReference>
<evidence type="ECO:0000313" key="2">
    <source>
        <dbReference type="Proteomes" id="UP001151760"/>
    </source>
</evidence>
<reference evidence="1" key="1">
    <citation type="journal article" date="2022" name="Int. J. Mol. Sci.">
        <title>Draft Genome of Tanacetum Coccineum: Genomic Comparison of Closely Related Tanacetum-Family Plants.</title>
        <authorList>
            <person name="Yamashiro T."/>
            <person name="Shiraishi A."/>
            <person name="Nakayama K."/>
            <person name="Satake H."/>
        </authorList>
    </citation>
    <scope>NUCLEOTIDE SEQUENCE</scope>
</reference>
<dbReference type="Proteomes" id="UP001151760">
    <property type="component" value="Unassembled WGS sequence"/>
</dbReference>
<comment type="caution">
    <text evidence="1">The sequence shown here is derived from an EMBL/GenBank/DDBJ whole genome shotgun (WGS) entry which is preliminary data.</text>
</comment>
<organism evidence="1 2">
    <name type="scientific">Tanacetum coccineum</name>
    <dbReference type="NCBI Taxonomy" id="301880"/>
    <lineage>
        <taxon>Eukaryota</taxon>
        <taxon>Viridiplantae</taxon>
        <taxon>Streptophyta</taxon>
        <taxon>Embryophyta</taxon>
        <taxon>Tracheophyta</taxon>
        <taxon>Spermatophyta</taxon>
        <taxon>Magnoliopsida</taxon>
        <taxon>eudicotyledons</taxon>
        <taxon>Gunneridae</taxon>
        <taxon>Pentapetalae</taxon>
        <taxon>asterids</taxon>
        <taxon>campanulids</taxon>
        <taxon>Asterales</taxon>
        <taxon>Asteraceae</taxon>
        <taxon>Asteroideae</taxon>
        <taxon>Anthemideae</taxon>
        <taxon>Anthemidinae</taxon>
        <taxon>Tanacetum</taxon>
    </lineage>
</organism>
<name>A0ABQ4ZJQ3_9ASTR</name>
<gene>
    <name evidence="1" type="ORF">Tco_0771754</name>
</gene>
<sequence>MMVFGIRVVITLNNSCDDDAKVEIVANEKDNGDKKNWLSSTHFWNTNDNLETVEEKEEMRAVIIRLLHLYYRIMSAEKYSGGMKTTLTVAISLIGDPKDIKAVDWSNNVSLFLAVVIREPGKWQDGLIVQCVNLKS</sequence>
<proteinExistence type="predicted"/>
<protein>
    <submittedName>
        <fullName evidence="1">Uncharacterized protein</fullName>
    </submittedName>
</protein>
<reference evidence="1" key="2">
    <citation type="submission" date="2022-01" db="EMBL/GenBank/DDBJ databases">
        <authorList>
            <person name="Yamashiro T."/>
            <person name="Shiraishi A."/>
            <person name="Satake H."/>
            <person name="Nakayama K."/>
        </authorList>
    </citation>
    <scope>NUCLEOTIDE SEQUENCE</scope>
</reference>